<evidence type="ECO:0000256" key="1">
    <source>
        <dbReference type="SAM" id="MobiDB-lite"/>
    </source>
</evidence>
<comment type="caution">
    <text evidence="2">The sequence shown here is derived from an EMBL/GenBank/DDBJ whole genome shotgun (WGS) entry which is preliminary data.</text>
</comment>
<dbReference type="AlphaFoldDB" id="A0AA39TX63"/>
<feature type="compositionally biased region" description="Polar residues" evidence="1">
    <location>
        <begin position="10"/>
        <end position="22"/>
    </location>
</feature>
<gene>
    <name evidence="2" type="ORF">IW261DRAFT_1507739</name>
</gene>
<feature type="region of interest" description="Disordered" evidence="1">
    <location>
        <begin position="1"/>
        <end position="176"/>
    </location>
</feature>
<dbReference type="EMBL" id="JAUEPR010000040">
    <property type="protein sequence ID" value="KAK0472497.1"/>
    <property type="molecule type" value="Genomic_DNA"/>
</dbReference>
<keyword evidence="3" id="KW-1185">Reference proteome</keyword>
<name>A0AA39TX63_9AGAR</name>
<feature type="compositionally biased region" description="Polar residues" evidence="1">
    <location>
        <begin position="32"/>
        <end position="52"/>
    </location>
</feature>
<protein>
    <submittedName>
        <fullName evidence="2">Uncharacterized protein</fullName>
    </submittedName>
</protein>
<sequence>MKETNVEPATDTSVLTPATNPAFSPHTRNDSEAPSISQLSTVTQPGSGSQMGTPPIVTPTASTTTRGAGDLPGPPSEENVAMLPEERNKELQKTAGEDTGLPVSPPGITPVHTTPPAHEQDKFDTLLDRSSPAGLYKEPAPLPPITTNDSLDATEAGRSTSSNGSNGSVGKKPKFMDKVKGEVKVLSGKLGNNESKIEEGRRMMGKV</sequence>
<reference evidence="2" key="1">
    <citation type="submission" date="2023-06" db="EMBL/GenBank/DDBJ databases">
        <authorList>
            <consortium name="Lawrence Berkeley National Laboratory"/>
            <person name="Ahrendt S."/>
            <person name="Sahu N."/>
            <person name="Indic B."/>
            <person name="Wong-Bajracharya J."/>
            <person name="Merenyi Z."/>
            <person name="Ke H.-M."/>
            <person name="Monk M."/>
            <person name="Kocsube S."/>
            <person name="Drula E."/>
            <person name="Lipzen A."/>
            <person name="Balint B."/>
            <person name="Henrissat B."/>
            <person name="Andreopoulos B."/>
            <person name="Martin F.M."/>
            <person name="Harder C.B."/>
            <person name="Rigling D."/>
            <person name="Ford K.L."/>
            <person name="Foster G.D."/>
            <person name="Pangilinan J."/>
            <person name="Papanicolaou A."/>
            <person name="Barry K."/>
            <person name="LaButti K."/>
            <person name="Viragh M."/>
            <person name="Koriabine M."/>
            <person name="Yan M."/>
            <person name="Riley R."/>
            <person name="Champramary S."/>
            <person name="Plett K.L."/>
            <person name="Tsai I.J."/>
            <person name="Slot J."/>
            <person name="Sipos G."/>
            <person name="Plett J."/>
            <person name="Nagy L.G."/>
            <person name="Grigoriev I.V."/>
        </authorList>
    </citation>
    <scope>NUCLEOTIDE SEQUENCE</scope>
    <source>
        <strain evidence="2">ICMP 16352</strain>
    </source>
</reference>
<feature type="compositionally biased region" description="Low complexity" evidence="1">
    <location>
        <begin position="159"/>
        <end position="168"/>
    </location>
</feature>
<evidence type="ECO:0000313" key="2">
    <source>
        <dbReference type="EMBL" id="KAK0472497.1"/>
    </source>
</evidence>
<organism evidence="2 3">
    <name type="scientific">Armillaria novae-zelandiae</name>
    <dbReference type="NCBI Taxonomy" id="153914"/>
    <lineage>
        <taxon>Eukaryota</taxon>
        <taxon>Fungi</taxon>
        <taxon>Dikarya</taxon>
        <taxon>Basidiomycota</taxon>
        <taxon>Agaricomycotina</taxon>
        <taxon>Agaricomycetes</taxon>
        <taxon>Agaricomycetidae</taxon>
        <taxon>Agaricales</taxon>
        <taxon>Marasmiineae</taxon>
        <taxon>Physalacriaceae</taxon>
        <taxon>Armillaria</taxon>
    </lineage>
</organism>
<evidence type="ECO:0000313" key="3">
    <source>
        <dbReference type="Proteomes" id="UP001175227"/>
    </source>
</evidence>
<dbReference type="Proteomes" id="UP001175227">
    <property type="component" value="Unassembled WGS sequence"/>
</dbReference>
<accession>A0AA39TX63</accession>
<feature type="compositionally biased region" description="Basic and acidic residues" evidence="1">
    <location>
        <begin position="118"/>
        <end position="127"/>
    </location>
</feature>
<proteinExistence type="predicted"/>
<feature type="compositionally biased region" description="Basic and acidic residues" evidence="1">
    <location>
        <begin position="84"/>
        <end position="96"/>
    </location>
</feature>